<dbReference type="Proteomes" id="UP001367508">
    <property type="component" value="Unassembled WGS sequence"/>
</dbReference>
<accession>A0AAN9MGN0</accession>
<protein>
    <submittedName>
        <fullName evidence="1">Uncharacterized protein</fullName>
    </submittedName>
</protein>
<keyword evidence="2" id="KW-1185">Reference proteome</keyword>
<sequence>MKGKMGIFIIKVDLAKTYDWLRWSFVRDNLMALLATVSISVVWNGGRSDFFLPQSDIPQWGPVDSRFLNTEDLAPNIPLESLNWKVIQFLNNEVRNVYGFITGLLTNSRKKRGVLELLSAITLQCKWRNQYIHNEEFIKPSHPWQDIMRYLQIIGAARAERVILPAKQPFTTMVRGTPPLQPWVALIQMELAIQLLMELVAVALLEM</sequence>
<organism evidence="1 2">
    <name type="scientific">Canavalia gladiata</name>
    <name type="common">Sword bean</name>
    <name type="synonym">Dolichos gladiatus</name>
    <dbReference type="NCBI Taxonomy" id="3824"/>
    <lineage>
        <taxon>Eukaryota</taxon>
        <taxon>Viridiplantae</taxon>
        <taxon>Streptophyta</taxon>
        <taxon>Embryophyta</taxon>
        <taxon>Tracheophyta</taxon>
        <taxon>Spermatophyta</taxon>
        <taxon>Magnoliopsida</taxon>
        <taxon>eudicotyledons</taxon>
        <taxon>Gunneridae</taxon>
        <taxon>Pentapetalae</taxon>
        <taxon>rosids</taxon>
        <taxon>fabids</taxon>
        <taxon>Fabales</taxon>
        <taxon>Fabaceae</taxon>
        <taxon>Papilionoideae</taxon>
        <taxon>50 kb inversion clade</taxon>
        <taxon>NPAAA clade</taxon>
        <taxon>indigoferoid/millettioid clade</taxon>
        <taxon>Phaseoleae</taxon>
        <taxon>Canavalia</taxon>
    </lineage>
</organism>
<comment type="caution">
    <text evidence="1">The sequence shown here is derived from an EMBL/GenBank/DDBJ whole genome shotgun (WGS) entry which is preliminary data.</text>
</comment>
<proteinExistence type="predicted"/>
<name>A0AAN9MGN0_CANGL</name>
<evidence type="ECO:0000313" key="2">
    <source>
        <dbReference type="Proteomes" id="UP001367508"/>
    </source>
</evidence>
<reference evidence="1 2" key="1">
    <citation type="submission" date="2024-01" db="EMBL/GenBank/DDBJ databases">
        <title>The genomes of 5 underutilized Papilionoideae crops provide insights into root nodulation and disease resistanc.</title>
        <authorList>
            <person name="Jiang F."/>
        </authorList>
    </citation>
    <scope>NUCLEOTIDE SEQUENCE [LARGE SCALE GENOMIC DNA]</scope>
    <source>
        <strain evidence="1">LVBAO_FW01</strain>
        <tissue evidence="1">Leaves</tissue>
    </source>
</reference>
<gene>
    <name evidence="1" type="ORF">VNO77_10178</name>
</gene>
<dbReference type="EMBL" id="JAYMYQ010000002">
    <property type="protein sequence ID" value="KAK7351038.1"/>
    <property type="molecule type" value="Genomic_DNA"/>
</dbReference>
<evidence type="ECO:0000313" key="1">
    <source>
        <dbReference type="EMBL" id="KAK7351038.1"/>
    </source>
</evidence>
<dbReference type="AlphaFoldDB" id="A0AAN9MGN0"/>